<sequence length="63" mass="7157">MHRPDTGCLAAYHACALSCTNTRYVRLFAATYTYERTICTLAGVHARTHECYPYARRSVFSHA</sequence>
<accession>A0A5B7HK04</accession>
<dbReference type="EMBL" id="VSRR010031232">
    <property type="protein sequence ID" value="MPC70503.1"/>
    <property type="molecule type" value="Genomic_DNA"/>
</dbReference>
<dbReference type="AlphaFoldDB" id="A0A5B7HK04"/>
<proteinExistence type="predicted"/>
<reference evidence="1 2" key="1">
    <citation type="submission" date="2019-05" db="EMBL/GenBank/DDBJ databases">
        <title>Another draft genome of Portunus trituberculatus and its Hox gene families provides insights of decapod evolution.</title>
        <authorList>
            <person name="Jeong J.-H."/>
            <person name="Song I."/>
            <person name="Kim S."/>
            <person name="Choi T."/>
            <person name="Kim D."/>
            <person name="Ryu S."/>
            <person name="Kim W."/>
        </authorList>
    </citation>
    <scope>NUCLEOTIDE SEQUENCE [LARGE SCALE GENOMIC DNA]</scope>
    <source>
        <tissue evidence="1">Muscle</tissue>
    </source>
</reference>
<gene>
    <name evidence="1" type="ORF">E2C01_064752</name>
</gene>
<organism evidence="1 2">
    <name type="scientific">Portunus trituberculatus</name>
    <name type="common">Swimming crab</name>
    <name type="synonym">Neptunus trituberculatus</name>
    <dbReference type="NCBI Taxonomy" id="210409"/>
    <lineage>
        <taxon>Eukaryota</taxon>
        <taxon>Metazoa</taxon>
        <taxon>Ecdysozoa</taxon>
        <taxon>Arthropoda</taxon>
        <taxon>Crustacea</taxon>
        <taxon>Multicrustacea</taxon>
        <taxon>Malacostraca</taxon>
        <taxon>Eumalacostraca</taxon>
        <taxon>Eucarida</taxon>
        <taxon>Decapoda</taxon>
        <taxon>Pleocyemata</taxon>
        <taxon>Brachyura</taxon>
        <taxon>Eubrachyura</taxon>
        <taxon>Portunoidea</taxon>
        <taxon>Portunidae</taxon>
        <taxon>Portuninae</taxon>
        <taxon>Portunus</taxon>
    </lineage>
</organism>
<dbReference type="Proteomes" id="UP000324222">
    <property type="component" value="Unassembled WGS sequence"/>
</dbReference>
<keyword evidence="2" id="KW-1185">Reference proteome</keyword>
<protein>
    <submittedName>
        <fullName evidence="1">Uncharacterized protein</fullName>
    </submittedName>
</protein>
<evidence type="ECO:0000313" key="1">
    <source>
        <dbReference type="EMBL" id="MPC70503.1"/>
    </source>
</evidence>
<name>A0A5B7HK04_PORTR</name>
<evidence type="ECO:0000313" key="2">
    <source>
        <dbReference type="Proteomes" id="UP000324222"/>
    </source>
</evidence>
<comment type="caution">
    <text evidence="1">The sequence shown here is derived from an EMBL/GenBank/DDBJ whole genome shotgun (WGS) entry which is preliminary data.</text>
</comment>